<evidence type="ECO:0000256" key="10">
    <source>
        <dbReference type="SAM" id="MobiDB-lite"/>
    </source>
</evidence>
<dbReference type="PROSITE" id="PS51061">
    <property type="entry name" value="R3H"/>
    <property type="match status" value="1"/>
</dbReference>
<keyword evidence="13" id="KW-1185">Reference proteome</keyword>
<evidence type="ECO:0000256" key="1">
    <source>
        <dbReference type="ARBA" id="ARBA00004123"/>
    </source>
</evidence>
<comment type="similarity">
    <text evidence="2">Belongs to the NFX1 family.</text>
</comment>
<keyword evidence="7" id="KW-0805">Transcription regulation</keyword>
<dbReference type="SMART" id="SM00438">
    <property type="entry name" value="ZnF_NFX"/>
    <property type="match status" value="8"/>
</dbReference>
<dbReference type="InterPro" id="IPR034078">
    <property type="entry name" value="NFX1_fam"/>
</dbReference>
<dbReference type="CDD" id="cd02325">
    <property type="entry name" value="R3H"/>
    <property type="match status" value="1"/>
</dbReference>
<dbReference type="PANTHER" id="PTHR12360">
    <property type="entry name" value="NUCLEAR TRANSCRIPTION FACTOR, X-BOX BINDING 1 NFX1"/>
    <property type="match status" value="1"/>
</dbReference>
<feature type="compositionally biased region" description="Basic and acidic residues" evidence="10">
    <location>
        <begin position="119"/>
        <end position="130"/>
    </location>
</feature>
<dbReference type="CDD" id="cd06008">
    <property type="entry name" value="NF-X1-zinc-finger"/>
    <property type="match status" value="6"/>
</dbReference>
<keyword evidence="5" id="KW-0863">Zinc-finger</keyword>
<feature type="region of interest" description="Disordered" evidence="10">
    <location>
        <begin position="963"/>
        <end position="1076"/>
    </location>
</feature>
<dbReference type="AlphaFoldDB" id="A0A0D2PAR5"/>
<dbReference type="OrthoDB" id="6512771at2759"/>
<evidence type="ECO:0000259" key="11">
    <source>
        <dbReference type="PROSITE" id="PS51061"/>
    </source>
</evidence>
<feature type="region of interest" description="Disordered" evidence="10">
    <location>
        <begin position="1"/>
        <end position="166"/>
    </location>
</feature>
<evidence type="ECO:0000256" key="7">
    <source>
        <dbReference type="ARBA" id="ARBA00023015"/>
    </source>
</evidence>
<protein>
    <recommendedName>
        <fullName evidence="11">R3H domain-containing protein</fullName>
    </recommendedName>
</protein>
<proteinExistence type="inferred from homology"/>
<evidence type="ECO:0000256" key="4">
    <source>
        <dbReference type="ARBA" id="ARBA00022737"/>
    </source>
</evidence>
<feature type="compositionally biased region" description="Basic and acidic residues" evidence="10">
    <location>
        <begin position="90"/>
        <end position="102"/>
    </location>
</feature>
<evidence type="ECO:0000256" key="9">
    <source>
        <dbReference type="ARBA" id="ARBA00023242"/>
    </source>
</evidence>
<evidence type="ECO:0000256" key="5">
    <source>
        <dbReference type="ARBA" id="ARBA00022771"/>
    </source>
</evidence>
<keyword evidence="4" id="KW-0677">Repeat</keyword>
<keyword evidence="6" id="KW-0862">Zinc</keyword>
<accession>A0A0D2PAR5</accession>
<evidence type="ECO:0000256" key="2">
    <source>
        <dbReference type="ARBA" id="ARBA00007269"/>
    </source>
</evidence>
<dbReference type="InterPro" id="IPR001374">
    <property type="entry name" value="R3H_dom"/>
</dbReference>
<dbReference type="GO" id="GO:0000981">
    <property type="term" value="F:DNA-binding transcription factor activity, RNA polymerase II-specific"/>
    <property type="evidence" value="ECO:0007669"/>
    <property type="project" value="TreeGrafter"/>
</dbReference>
<keyword evidence="3" id="KW-0479">Metal-binding</keyword>
<evidence type="ECO:0000256" key="6">
    <source>
        <dbReference type="ARBA" id="ARBA00022833"/>
    </source>
</evidence>
<evidence type="ECO:0000313" key="12">
    <source>
        <dbReference type="EMBL" id="KJA17420.1"/>
    </source>
</evidence>
<feature type="compositionally biased region" description="Polar residues" evidence="10">
    <location>
        <begin position="53"/>
        <end position="66"/>
    </location>
</feature>
<dbReference type="GO" id="GO:0000122">
    <property type="term" value="P:negative regulation of transcription by RNA polymerase II"/>
    <property type="evidence" value="ECO:0007669"/>
    <property type="project" value="TreeGrafter"/>
</dbReference>
<dbReference type="GO" id="GO:0008270">
    <property type="term" value="F:zinc ion binding"/>
    <property type="evidence" value="ECO:0007669"/>
    <property type="project" value="UniProtKB-KW"/>
</dbReference>
<dbReference type="EMBL" id="KN817604">
    <property type="protein sequence ID" value="KJA17420.1"/>
    <property type="molecule type" value="Genomic_DNA"/>
</dbReference>
<reference evidence="13" key="1">
    <citation type="submission" date="2014-04" db="EMBL/GenBank/DDBJ databases">
        <title>Evolutionary Origins and Diversification of the Mycorrhizal Mutualists.</title>
        <authorList>
            <consortium name="DOE Joint Genome Institute"/>
            <consortium name="Mycorrhizal Genomics Consortium"/>
            <person name="Kohler A."/>
            <person name="Kuo A."/>
            <person name="Nagy L.G."/>
            <person name="Floudas D."/>
            <person name="Copeland A."/>
            <person name="Barry K.W."/>
            <person name="Cichocki N."/>
            <person name="Veneault-Fourrey C."/>
            <person name="LaButti K."/>
            <person name="Lindquist E.A."/>
            <person name="Lipzen A."/>
            <person name="Lundell T."/>
            <person name="Morin E."/>
            <person name="Murat C."/>
            <person name="Riley R."/>
            <person name="Ohm R."/>
            <person name="Sun H."/>
            <person name="Tunlid A."/>
            <person name="Henrissat B."/>
            <person name="Grigoriev I.V."/>
            <person name="Hibbett D.S."/>
            <person name="Martin F."/>
        </authorList>
    </citation>
    <scope>NUCLEOTIDE SEQUENCE [LARGE SCALE GENOMIC DNA]</scope>
    <source>
        <strain evidence="13">FD-334 SS-4</strain>
    </source>
</reference>
<organism evidence="12 13">
    <name type="scientific">Hypholoma sublateritium (strain FD-334 SS-4)</name>
    <dbReference type="NCBI Taxonomy" id="945553"/>
    <lineage>
        <taxon>Eukaryota</taxon>
        <taxon>Fungi</taxon>
        <taxon>Dikarya</taxon>
        <taxon>Basidiomycota</taxon>
        <taxon>Agaricomycotina</taxon>
        <taxon>Agaricomycetes</taxon>
        <taxon>Agaricomycetidae</taxon>
        <taxon>Agaricales</taxon>
        <taxon>Agaricineae</taxon>
        <taxon>Strophariaceae</taxon>
        <taxon>Hypholoma</taxon>
    </lineage>
</organism>
<dbReference type="GO" id="GO:0000977">
    <property type="term" value="F:RNA polymerase II transcription regulatory region sequence-specific DNA binding"/>
    <property type="evidence" value="ECO:0007669"/>
    <property type="project" value="TreeGrafter"/>
</dbReference>
<keyword evidence="8" id="KW-0804">Transcription</keyword>
<dbReference type="Proteomes" id="UP000054270">
    <property type="component" value="Unassembled WGS sequence"/>
</dbReference>
<dbReference type="InterPro" id="IPR036867">
    <property type="entry name" value="R3H_dom_sf"/>
</dbReference>
<dbReference type="OMA" id="CPHPCDS"/>
<name>A0A0D2PAR5_HYPSF</name>
<gene>
    <name evidence="12" type="ORF">HYPSUDRAFT_146582</name>
</gene>
<dbReference type="InterPro" id="IPR000967">
    <property type="entry name" value="Znf_NFX1"/>
</dbReference>
<evidence type="ECO:0000256" key="8">
    <source>
        <dbReference type="ARBA" id="ARBA00023163"/>
    </source>
</evidence>
<dbReference type="PANTHER" id="PTHR12360:SF12">
    <property type="entry name" value="TRANSCRIPTIONAL REPRESSOR NF-X1"/>
    <property type="match status" value="1"/>
</dbReference>
<comment type="subcellular location">
    <subcellularLocation>
        <location evidence="1">Nucleus</location>
    </subcellularLocation>
</comment>
<keyword evidence="9" id="KW-0539">Nucleus</keyword>
<feature type="domain" description="R3H" evidence="11">
    <location>
        <begin position="866"/>
        <end position="928"/>
    </location>
</feature>
<sequence length="1076" mass="115592">MDPTASVFHPAAGPAIPAENANKKNPPRRRNPRQDGTAQPTGTHPQPARRTGRQPSSNEASTSSVGPSRDASKSRTTRRPRPPPPATDAQPRDPTDHQPKKEGNRRKANFGSGLTHIDALVDNKSSEKRQSVQPRADNPNGTTATAGSRRPQEKRRANHLPQGDDLTSSLVRQLSTPPYPDCSICFSAIRPDHAIWSCSPSIQIITSSETQIQQYCWSSFHVKCIRSWADKSVKEVAEAWRARGEPNKKGDWRCPGCQGKREAVPSGYWCFCNSTSEPKPLRLSTPHSCGNSCSRPRESGCGHPCPLQCHPGPCPPCQVTTRSECYCPQKNILTFRCGIDARQGARSLSCGKICARVLGCGKHVCQKVCHDGPCDKCEVTEEAACWCGKETRLIICGEGRPIECFVEGQKPWIGRFSCDSVCDRLFDCGFHHCKKSCHPPSSKPAICPRSPSKITHCPCGQNTIAPDSSADRSQYAFPTRTACTDPILTCTSTCSKPHPACSHACTARCHTGPCPPCPVQIVRPCRCGATTKSMACHDVLLESATGAEEKEILCDKPCQALRACGNHRCNRLCCPLASLAVTTKKGKRRVVVEDNQGIGEEQGGLHECDLVCGKLLSCGNHRCERREHRLGCPPCLQSSFEELICPCGRTVYEPPIPCGTRMECHYPCARPPPACGHASTPHSCHADAVPCPPCVHLASKECACGKKVVPNVRCSLETEKISCGTVCGKLMACGFHLCQRLCHGDACGGCTAPCGKTRKSCLPNNHPCTRPCHAPSGCPETEPCEALITLSCPCGRIRQPVHCGKSVTSRGSESTQALIKCSTDCQIAKRNARLADALGISPDTQNKGSTTATYSDDVVAFARANSKFLPIVERAFLDFFASEKRTQVLPHMPQERRKFVHDLAAVYRIDTQMIDQEPKRSVQLLRRLDTRIPSPLLSAYIASATPPLSLGKLADFRSIKGAQAPSWRAGPPGSSAPSRPASTGVTVGGSASTTPRGWTSVVARPATAASSTSVAVPRPTASSAGLSAGALASRQAGPAALASHTRTSSPANLRAVSPATVVSSERDVPDNWEDDV</sequence>
<feature type="compositionally biased region" description="Polar residues" evidence="10">
    <location>
        <begin position="34"/>
        <end position="44"/>
    </location>
</feature>
<evidence type="ECO:0000313" key="13">
    <source>
        <dbReference type="Proteomes" id="UP000054270"/>
    </source>
</evidence>
<dbReference type="STRING" id="945553.A0A0D2PAR5"/>
<evidence type="ECO:0000256" key="3">
    <source>
        <dbReference type="ARBA" id="ARBA00022723"/>
    </source>
</evidence>
<dbReference type="Gene3D" id="3.30.1370.50">
    <property type="entry name" value="R3H-like domain"/>
    <property type="match status" value="1"/>
</dbReference>
<dbReference type="SUPFAM" id="SSF82708">
    <property type="entry name" value="R3H domain"/>
    <property type="match status" value="1"/>
</dbReference>
<dbReference type="Pfam" id="PF01424">
    <property type="entry name" value="R3H"/>
    <property type="match status" value="1"/>
</dbReference>
<dbReference type="GO" id="GO:0005634">
    <property type="term" value="C:nucleus"/>
    <property type="evidence" value="ECO:0007669"/>
    <property type="project" value="UniProtKB-SubCell"/>
</dbReference>
<feature type="compositionally biased region" description="Low complexity" evidence="10">
    <location>
        <begin position="964"/>
        <end position="1033"/>
    </location>
</feature>